<evidence type="ECO:0000256" key="3">
    <source>
        <dbReference type="ARBA" id="ARBA00022989"/>
    </source>
</evidence>
<keyword evidence="8" id="KW-1185">Reference proteome</keyword>
<dbReference type="Gene3D" id="1.20.1540.10">
    <property type="entry name" value="Rhomboid-like"/>
    <property type="match status" value="1"/>
</dbReference>
<dbReference type="Pfam" id="PF01694">
    <property type="entry name" value="Rhomboid"/>
    <property type="match status" value="1"/>
</dbReference>
<feature type="transmembrane region" description="Helical" evidence="5">
    <location>
        <begin position="113"/>
        <end position="134"/>
    </location>
</feature>
<evidence type="ECO:0000256" key="2">
    <source>
        <dbReference type="ARBA" id="ARBA00022692"/>
    </source>
</evidence>
<evidence type="ECO:0000256" key="5">
    <source>
        <dbReference type="SAM" id="Phobius"/>
    </source>
</evidence>
<evidence type="ECO:0000256" key="4">
    <source>
        <dbReference type="ARBA" id="ARBA00023136"/>
    </source>
</evidence>
<feature type="transmembrane region" description="Helical" evidence="5">
    <location>
        <begin position="196"/>
        <end position="218"/>
    </location>
</feature>
<dbReference type="SUPFAM" id="SSF144091">
    <property type="entry name" value="Rhomboid-like"/>
    <property type="match status" value="1"/>
</dbReference>
<reference evidence="7" key="1">
    <citation type="submission" date="2020-08" db="EMBL/GenBank/DDBJ databases">
        <title>Genomic Encyclopedia of Type Strains, Phase IV (KMG-IV): sequencing the most valuable type-strain genomes for metagenomic binning, comparative biology and taxonomic classification.</title>
        <authorList>
            <person name="Goeker M."/>
        </authorList>
    </citation>
    <scope>NUCLEOTIDE SEQUENCE [LARGE SCALE GENOMIC DNA]</scope>
    <source>
        <strain evidence="7">DSM 105040</strain>
    </source>
</reference>
<name>A0A840CAQ3_9RHOB</name>
<feature type="transmembrane region" description="Helical" evidence="5">
    <location>
        <begin position="79"/>
        <end position="101"/>
    </location>
</feature>
<organism evidence="7 8">
    <name type="scientific">Actibacterium naphthalenivorans</name>
    <dbReference type="NCBI Taxonomy" id="1614693"/>
    <lineage>
        <taxon>Bacteria</taxon>
        <taxon>Pseudomonadati</taxon>
        <taxon>Pseudomonadota</taxon>
        <taxon>Alphaproteobacteria</taxon>
        <taxon>Rhodobacterales</taxon>
        <taxon>Roseobacteraceae</taxon>
        <taxon>Actibacterium</taxon>
    </lineage>
</organism>
<feature type="transmembrane region" description="Helical" evidence="5">
    <location>
        <begin position="140"/>
        <end position="160"/>
    </location>
</feature>
<gene>
    <name evidence="7" type="ORF">GGR17_000933</name>
</gene>
<keyword evidence="2 5" id="KW-0812">Transmembrane</keyword>
<keyword evidence="7" id="KW-0378">Hydrolase</keyword>
<sequence>MAHDPNAPPINPLPPVVWMLVLPIALIELALSAGTRGIIGGPQAVGWRLGAIQDYAFSGVVFDWMLATGQFPPQHMLRFVSYPFIHLSFTHALFVIVFLLALGKMVGEVFRAWAVLVVFFVSGIIGALAYGLLLNDPAPLVGGYPAVYGLIGAFTFLMWVRLAATGGDRYRAFSLIGFLLGIQLLFSVLFGGSRDWVADIAGFGAGFVLSFLVSPGGWGRVRQRIRHR</sequence>
<dbReference type="InterPro" id="IPR035952">
    <property type="entry name" value="Rhomboid-like_sf"/>
</dbReference>
<evidence type="ECO:0000256" key="1">
    <source>
        <dbReference type="ARBA" id="ARBA00004141"/>
    </source>
</evidence>
<keyword evidence="4 5" id="KW-0472">Membrane</keyword>
<evidence type="ECO:0000259" key="6">
    <source>
        <dbReference type="Pfam" id="PF01694"/>
    </source>
</evidence>
<keyword evidence="3 5" id="KW-1133">Transmembrane helix</keyword>
<dbReference type="GO" id="GO:0006508">
    <property type="term" value="P:proteolysis"/>
    <property type="evidence" value="ECO:0007669"/>
    <property type="project" value="UniProtKB-KW"/>
</dbReference>
<feature type="transmembrane region" description="Helical" evidence="5">
    <location>
        <begin position="45"/>
        <end position="67"/>
    </location>
</feature>
<dbReference type="EMBL" id="JACIEQ010000001">
    <property type="protein sequence ID" value="MBB4021142.1"/>
    <property type="molecule type" value="Genomic_DNA"/>
</dbReference>
<evidence type="ECO:0000313" key="7">
    <source>
        <dbReference type="EMBL" id="MBB4021142.1"/>
    </source>
</evidence>
<dbReference type="PANTHER" id="PTHR43066">
    <property type="entry name" value="RHOMBOID-RELATED PROTEIN"/>
    <property type="match status" value="1"/>
</dbReference>
<protein>
    <submittedName>
        <fullName evidence="7">Membrane associated rhomboid family serine protease</fullName>
    </submittedName>
</protein>
<evidence type="ECO:0000313" key="8">
    <source>
        <dbReference type="Proteomes" id="UP000585681"/>
    </source>
</evidence>
<feature type="domain" description="Peptidase S54 rhomboid" evidence="6">
    <location>
        <begin position="74"/>
        <end position="214"/>
    </location>
</feature>
<proteinExistence type="predicted"/>
<dbReference type="GO" id="GO:0004252">
    <property type="term" value="F:serine-type endopeptidase activity"/>
    <property type="evidence" value="ECO:0007669"/>
    <property type="project" value="InterPro"/>
</dbReference>
<comment type="subcellular location">
    <subcellularLocation>
        <location evidence="1">Membrane</location>
        <topology evidence="1">Multi-pass membrane protein</topology>
    </subcellularLocation>
</comment>
<dbReference type="Proteomes" id="UP000585681">
    <property type="component" value="Unassembled WGS sequence"/>
</dbReference>
<feature type="transmembrane region" description="Helical" evidence="5">
    <location>
        <begin position="172"/>
        <end position="190"/>
    </location>
</feature>
<dbReference type="InterPro" id="IPR022764">
    <property type="entry name" value="Peptidase_S54_rhomboid_dom"/>
</dbReference>
<dbReference type="RefSeq" id="WP_054537893.1">
    <property type="nucleotide sequence ID" value="NZ_JACIEQ010000001.1"/>
</dbReference>
<keyword evidence="7" id="KW-0645">Protease</keyword>
<dbReference type="GO" id="GO:0016020">
    <property type="term" value="C:membrane"/>
    <property type="evidence" value="ECO:0007669"/>
    <property type="project" value="UniProtKB-SubCell"/>
</dbReference>
<dbReference type="AlphaFoldDB" id="A0A840CAQ3"/>
<comment type="caution">
    <text evidence="7">The sequence shown here is derived from an EMBL/GenBank/DDBJ whole genome shotgun (WGS) entry which is preliminary data.</text>
</comment>
<feature type="transmembrane region" description="Helical" evidence="5">
    <location>
        <begin position="16"/>
        <end position="33"/>
    </location>
</feature>
<dbReference type="PANTHER" id="PTHR43066:SF11">
    <property type="entry name" value="PEPTIDASE S54 RHOMBOID DOMAIN-CONTAINING PROTEIN"/>
    <property type="match status" value="1"/>
</dbReference>
<accession>A0A840CAQ3</accession>